<dbReference type="Proteomes" id="UP000309667">
    <property type="component" value="Unassembled WGS sequence"/>
</dbReference>
<dbReference type="EMBL" id="STGT01000001">
    <property type="protein sequence ID" value="THV17532.1"/>
    <property type="molecule type" value="Genomic_DNA"/>
</dbReference>
<evidence type="ECO:0000313" key="3">
    <source>
        <dbReference type="EMBL" id="THV17532.1"/>
    </source>
</evidence>
<dbReference type="InterPro" id="IPR025419">
    <property type="entry name" value="DUF4142"/>
</dbReference>
<dbReference type="PANTHER" id="PTHR38593">
    <property type="entry name" value="BLR2558 PROTEIN"/>
    <property type="match status" value="1"/>
</dbReference>
<gene>
    <name evidence="3" type="ORF">E9677_06005</name>
</gene>
<dbReference type="InterPro" id="IPR012347">
    <property type="entry name" value="Ferritin-like"/>
</dbReference>
<keyword evidence="4" id="KW-1185">Reference proteome</keyword>
<protein>
    <submittedName>
        <fullName evidence="3">DUF4142 domain-containing protein</fullName>
    </submittedName>
</protein>
<feature type="signal peptide" evidence="1">
    <location>
        <begin position="1"/>
        <end position="23"/>
    </location>
</feature>
<keyword evidence="1" id="KW-0732">Signal</keyword>
<evidence type="ECO:0000259" key="2">
    <source>
        <dbReference type="Pfam" id="PF13628"/>
    </source>
</evidence>
<dbReference type="Pfam" id="PF13628">
    <property type="entry name" value="DUF4142"/>
    <property type="match status" value="1"/>
</dbReference>
<dbReference type="PANTHER" id="PTHR38593:SF1">
    <property type="entry name" value="BLR2558 PROTEIN"/>
    <property type="match status" value="1"/>
</dbReference>
<sequence length="186" mass="19956">MTPMTPKLTLAIILLTWSTAAYAQESQPAQQLTPATTPGQAATTLALDPAGFAREAAAANAFEILSSEVALRRGQSPEVKAFAQTMINDHRRAQMDLQNAAKSDNVSLPEDLSMEQKQTLLALEQAEVSQFDSAYLSAQMKAHDQAIQLLGSYSVDGPPGGLKTYATAHYPALRTHMVRAQSLTSP</sequence>
<organism evidence="3 4">
    <name type="scientific">Rhizobium rhizophilum</name>
    <dbReference type="NCBI Taxonomy" id="1850373"/>
    <lineage>
        <taxon>Bacteria</taxon>
        <taxon>Pseudomonadati</taxon>
        <taxon>Pseudomonadota</taxon>
        <taxon>Alphaproteobacteria</taxon>
        <taxon>Hyphomicrobiales</taxon>
        <taxon>Rhizobiaceae</taxon>
        <taxon>Rhizobium/Agrobacterium group</taxon>
        <taxon>Rhizobium</taxon>
    </lineage>
</organism>
<evidence type="ECO:0000256" key="1">
    <source>
        <dbReference type="SAM" id="SignalP"/>
    </source>
</evidence>
<dbReference type="Gene3D" id="1.20.1260.10">
    <property type="match status" value="1"/>
</dbReference>
<evidence type="ECO:0000313" key="4">
    <source>
        <dbReference type="Proteomes" id="UP000309667"/>
    </source>
</evidence>
<feature type="chain" id="PRO_5045621126" evidence="1">
    <location>
        <begin position="24"/>
        <end position="186"/>
    </location>
</feature>
<comment type="caution">
    <text evidence="3">The sequence shown here is derived from an EMBL/GenBank/DDBJ whole genome shotgun (WGS) entry which is preliminary data.</text>
</comment>
<name>A0ABY2R114_9HYPH</name>
<accession>A0ABY2R114</accession>
<feature type="domain" description="DUF4142" evidence="2">
    <location>
        <begin position="50"/>
        <end position="183"/>
    </location>
</feature>
<reference evidence="3 4" key="1">
    <citation type="submission" date="2019-04" db="EMBL/GenBank/DDBJ databases">
        <title>Genome sequence of strain 7209-2.</title>
        <authorList>
            <person name="Gao J."/>
            <person name="Sun J."/>
        </authorList>
    </citation>
    <scope>NUCLEOTIDE SEQUENCE [LARGE SCALE GENOMIC DNA]</scope>
    <source>
        <strain evidence="3 4">7209-2</strain>
    </source>
</reference>
<proteinExistence type="predicted"/>